<sequence>MTTKISDHWLTFPKSLPNDFEALMVFYPAKFPGVISYYEENARKLATDSKGYYAYGMWARDELFEGFDRIKKKYESGDQNDIVFLVGIDQQLHKLYCFRFWVVNYLFPDGPLHEFFVDNLKDGIRKFIDIEEDVEAFEEKILRIQRDLLQGDYADLYLQQTLSGVVILELLGNNTGTKLLFAEAAALIDEHNPENNPKINALWDKIVVWIKSNNSEGAVRMKKELEIPLIQAEFRKTMAPVYNMLTHAVEFREENERLKERHLGMKEKIDELLARAKERLAKDEYDLFVLSYEQARNFGMFKDILGEIDATLLPLWMGLLKKVEKILSETAPVPEEPMGPGGIFYHLVWYLPPDLKAKVMSPDTTLFDLKTL</sequence>
<accession>A0A1F6EG31</accession>
<keyword evidence="1" id="KW-0175">Coiled coil</keyword>
<evidence type="ECO:0000313" key="3">
    <source>
        <dbReference type="Proteomes" id="UP000177306"/>
    </source>
</evidence>
<evidence type="ECO:0000313" key="2">
    <source>
        <dbReference type="EMBL" id="OGG72608.1"/>
    </source>
</evidence>
<protein>
    <submittedName>
        <fullName evidence="2">Uncharacterized protein</fullName>
    </submittedName>
</protein>
<dbReference type="AlphaFoldDB" id="A0A1F6EG31"/>
<feature type="coiled-coil region" evidence="1">
    <location>
        <begin position="248"/>
        <end position="275"/>
    </location>
</feature>
<proteinExistence type="predicted"/>
<comment type="caution">
    <text evidence="2">The sequence shown here is derived from an EMBL/GenBank/DDBJ whole genome shotgun (WGS) entry which is preliminary data.</text>
</comment>
<dbReference type="Proteomes" id="UP000177306">
    <property type="component" value="Unassembled WGS sequence"/>
</dbReference>
<reference evidence="2 3" key="1">
    <citation type="journal article" date="2016" name="Nat. Commun.">
        <title>Thousands of microbial genomes shed light on interconnected biogeochemical processes in an aquifer system.</title>
        <authorList>
            <person name="Anantharaman K."/>
            <person name="Brown C.T."/>
            <person name="Hug L.A."/>
            <person name="Sharon I."/>
            <person name="Castelle C.J."/>
            <person name="Probst A.J."/>
            <person name="Thomas B.C."/>
            <person name="Singh A."/>
            <person name="Wilkins M.J."/>
            <person name="Karaoz U."/>
            <person name="Brodie E.L."/>
            <person name="Williams K.H."/>
            <person name="Hubbard S.S."/>
            <person name="Banfield J.F."/>
        </authorList>
    </citation>
    <scope>NUCLEOTIDE SEQUENCE [LARGE SCALE GENOMIC DNA]</scope>
</reference>
<gene>
    <name evidence="2" type="ORF">A3A38_02960</name>
</gene>
<name>A0A1F6EG31_9BACT</name>
<dbReference type="EMBL" id="MFLY01000038">
    <property type="protein sequence ID" value="OGG72608.1"/>
    <property type="molecule type" value="Genomic_DNA"/>
</dbReference>
<evidence type="ECO:0000256" key="1">
    <source>
        <dbReference type="SAM" id="Coils"/>
    </source>
</evidence>
<organism evidence="2 3">
    <name type="scientific">Candidatus Kaiserbacteria bacterium RIFCSPLOWO2_01_FULL_53_17</name>
    <dbReference type="NCBI Taxonomy" id="1798511"/>
    <lineage>
        <taxon>Bacteria</taxon>
        <taxon>Candidatus Kaiseribacteriota</taxon>
    </lineage>
</organism>